<dbReference type="EMBL" id="CAJPDT010000002">
    <property type="protein sequence ID" value="CAF9905857.1"/>
    <property type="molecule type" value="Genomic_DNA"/>
</dbReference>
<evidence type="ECO:0000256" key="4">
    <source>
        <dbReference type="PIRNR" id="PIRNR011312"/>
    </source>
</evidence>
<dbReference type="Pfam" id="PF04005">
    <property type="entry name" value="Hus1"/>
    <property type="match status" value="1"/>
</dbReference>
<dbReference type="InterPro" id="IPR046938">
    <property type="entry name" value="DNA_clamp_sf"/>
</dbReference>
<dbReference type="Proteomes" id="UP000664534">
    <property type="component" value="Unassembled WGS sequence"/>
</dbReference>
<dbReference type="GO" id="GO:0035861">
    <property type="term" value="C:site of double-strand break"/>
    <property type="evidence" value="ECO:0007669"/>
    <property type="project" value="TreeGrafter"/>
</dbReference>
<evidence type="ECO:0000256" key="3">
    <source>
        <dbReference type="ARBA" id="ARBA00023242"/>
    </source>
</evidence>
<dbReference type="AlphaFoldDB" id="A0A8H3HWZ0"/>
<accession>A0A8H3HWZ0</accession>
<reference evidence="6" key="1">
    <citation type="submission" date="2021-03" db="EMBL/GenBank/DDBJ databases">
        <authorList>
            <person name="Tagirdzhanova G."/>
        </authorList>
    </citation>
    <scope>NUCLEOTIDE SEQUENCE</scope>
</reference>
<evidence type="ECO:0000256" key="5">
    <source>
        <dbReference type="SAM" id="MobiDB-lite"/>
    </source>
</evidence>
<dbReference type="OrthoDB" id="419537at2759"/>
<keyword evidence="3" id="KW-0539">Nucleus</keyword>
<dbReference type="PANTHER" id="PTHR12900:SF0">
    <property type="entry name" value="CHECKPOINT PROTEIN"/>
    <property type="match status" value="1"/>
</dbReference>
<evidence type="ECO:0000313" key="6">
    <source>
        <dbReference type="EMBL" id="CAF9905857.1"/>
    </source>
</evidence>
<dbReference type="Gene3D" id="3.70.10.10">
    <property type="match status" value="1"/>
</dbReference>
<proteinExistence type="inferred from homology"/>
<dbReference type="GO" id="GO:0006289">
    <property type="term" value="P:nucleotide-excision repair"/>
    <property type="evidence" value="ECO:0007669"/>
    <property type="project" value="TreeGrafter"/>
</dbReference>
<sequence length="397" mass="42716">MRFKASIRDINTFNRLTASLSSLGKDVWLQLNNEQLRFTVVPEQGSQVWAVLAIDTIFETYTIQSAVENNTINLRIPLVPLQRALRSALNASSASIRLTKKDNIPLLSLTMITNNLTSTLPPKSITTTTLNPDNAPFAHDDAHVNHDSFGDPDPGFSAHDRETTITQDIPVIVLAAATVASIHEPQCPQPDVHIMLPSLVQLKAISERFTKLALSTSTATNSRGRASDAPSSQSRLILSANAHGVLRIGVETPSLQIESRWEGLTNPELDPEQVEGGEEGVRGHASTRMKEREGDEAWSVVRVEGRDWGRVLGVGRLGGRVIACFCHEHALILYVYLSGDDTESVLTDGGGVSVLGLLGSIVALGERGLTVCVVCATALLIDVEDAPDAVPACGGNR</sequence>
<dbReference type="SUPFAM" id="SSF55979">
    <property type="entry name" value="DNA clamp"/>
    <property type="match status" value="1"/>
</dbReference>
<dbReference type="GO" id="GO:0000724">
    <property type="term" value="P:double-strand break repair via homologous recombination"/>
    <property type="evidence" value="ECO:0007669"/>
    <property type="project" value="TreeGrafter"/>
</dbReference>
<dbReference type="GO" id="GO:0031573">
    <property type="term" value="P:mitotic intra-S DNA damage checkpoint signaling"/>
    <property type="evidence" value="ECO:0007669"/>
    <property type="project" value="TreeGrafter"/>
</dbReference>
<dbReference type="GO" id="GO:0005730">
    <property type="term" value="C:nucleolus"/>
    <property type="evidence" value="ECO:0007669"/>
    <property type="project" value="InterPro"/>
</dbReference>
<dbReference type="InterPro" id="IPR016580">
    <property type="entry name" value="HUS1"/>
</dbReference>
<gene>
    <name evidence="6" type="ORF">IMSHALPRED_003994</name>
</gene>
<evidence type="ECO:0000313" key="7">
    <source>
        <dbReference type="Proteomes" id="UP000664534"/>
    </source>
</evidence>
<dbReference type="PANTHER" id="PTHR12900">
    <property type="entry name" value="MITOTIC AND DNA DAMAGE CHECKPOINT PROTEIN HUS1"/>
    <property type="match status" value="1"/>
</dbReference>
<protein>
    <recommendedName>
        <fullName evidence="4">Checkpoint protein</fullName>
    </recommendedName>
</protein>
<feature type="compositionally biased region" description="Acidic residues" evidence="5">
    <location>
        <begin position="269"/>
        <end position="278"/>
    </location>
</feature>
<dbReference type="GO" id="GO:0030896">
    <property type="term" value="C:checkpoint clamp complex"/>
    <property type="evidence" value="ECO:0007669"/>
    <property type="project" value="InterPro"/>
</dbReference>
<dbReference type="GO" id="GO:0044778">
    <property type="term" value="P:meiotic DNA integrity checkpoint signaling"/>
    <property type="evidence" value="ECO:0007669"/>
    <property type="project" value="TreeGrafter"/>
</dbReference>
<dbReference type="GO" id="GO:0000723">
    <property type="term" value="P:telomere maintenance"/>
    <property type="evidence" value="ECO:0007669"/>
    <property type="project" value="TreeGrafter"/>
</dbReference>
<evidence type="ECO:0000256" key="2">
    <source>
        <dbReference type="ARBA" id="ARBA00005563"/>
    </source>
</evidence>
<keyword evidence="7" id="KW-1185">Reference proteome</keyword>
<organism evidence="6 7">
    <name type="scientific">Imshaugia aleurites</name>
    <dbReference type="NCBI Taxonomy" id="172621"/>
    <lineage>
        <taxon>Eukaryota</taxon>
        <taxon>Fungi</taxon>
        <taxon>Dikarya</taxon>
        <taxon>Ascomycota</taxon>
        <taxon>Pezizomycotina</taxon>
        <taxon>Lecanoromycetes</taxon>
        <taxon>OSLEUM clade</taxon>
        <taxon>Lecanoromycetidae</taxon>
        <taxon>Lecanorales</taxon>
        <taxon>Lecanorineae</taxon>
        <taxon>Parmeliaceae</taxon>
        <taxon>Imshaugia</taxon>
    </lineage>
</organism>
<feature type="region of interest" description="Disordered" evidence="5">
    <location>
        <begin position="266"/>
        <end position="289"/>
    </location>
</feature>
<evidence type="ECO:0000256" key="1">
    <source>
        <dbReference type="ARBA" id="ARBA00004123"/>
    </source>
</evidence>
<dbReference type="InterPro" id="IPR007150">
    <property type="entry name" value="HUS1/Mec3"/>
</dbReference>
<dbReference type="PIRSF" id="PIRSF011312">
    <property type="entry name" value="Cell_cycle_HUS1"/>
    <property type="match status" value="1"/>
</dbReference>
<dbReference type="GO" id="GO:0033314">
    <property type="term" value="P:mitotic DNA replication checkpoint signaling"/>
    <property type="evidence" value="ECO:0007669"/>
    <property type="project" value="TreeGrafter"/>
</dbReference>
<comment type="subcellular location">
    <subcellularLocation>
        <location evidence="1">Nucleus</location>
    </subcellularLocation>
</comment>
<comment type="similarity">
    <text evidence="2 4">Belongs to the HUS1 family.</text>
</comment>
<comment type="caution">
    <text evidence="6">The sequence shown here is derived from an EMBL/GenBank/DDBJ whole genome shotgun (WGS) entry which is preliminary data.</text>
</comment>
<name>A0A8H3HWZ0_9LECA</name>